<name>A0AAN8WQ21_HALRR</name>
<evidence type="ECO:0000256" key="1">
    <source>
        <dbReference type="SAM" id="MobiDB-lite"/>
    </source>
</evidence>
<keyword evidence="3" id="KW-1185">Reference proteome</keyword>
<accession>A0AAN8WQ21</accession>
<comment type="caution">
    <text evidence="2">The sequence shown here is derived from an EMBL/GenBank/DDBJ whole genome shotgun (WGS) entry which is preliminary data.</text>
</comment>
<feature type="compositionally biased region" description="Acidic residues" evidence="1">
    <location>
        <begin position="99"/>
        <end position="119"/>
    </location>
</feature>
<reference evidence="2 3" key="1">
    <citation type="submission" date="2023-11" db="EMBL/GenBank/DDBJ databases">
        <title>Halocaridina rubra genome assembly.</title>
        <authorList>
            <person name="Smith C."/>
        </authorList>
    </citation>
    <scope>NUCLEOTIDE SEQUENCE [LARGE SCALE GENOMIC DNA]</scope>
    <source>
        <strain evidence="2">EP-1</strain>
        <tissue evidence="2">Whole</tissue>
    </source>
</reference>
<feature type="region of interest" description="Disordered" evidence="1">
    <location>
        <begin position="1"/>
        <end position="149"/>
    </location>
</feature>
<proteinExistence type="predicted"/>
<dbReference type="AlphaFoldDB" id="A0AAN8WQ21"/>
<evidence type="ECO:0000313" key="3">
    <source>
        <dbReference type="Proteomes" id="UP001381693"/>
    </source>
</evidence>
<feature type="compositionally biased region" description="Acidic residues" evidence="1">
    <location>
        <begin position="78"/>
        <end position="91"/>
    </location>
</feature>
<feature type="compositionally biased region" description="Basic and acidic residues" evidence="1">
    <location>
        <begin position="120"/>
        <end position="133"/>
    </location>
</feature>
<sequence>MEPIPKAKIGDSPEGEAVADVTGISRSGRVRKKSSKLTDFESPDEIDTRFKRKIERPPKSPQKSIKLMHATVSSEGGDMYEDSDGYLDDDLLEIKDEPLDVDDWGEEEDDDIGDDDNDGDSLHVDDDSTDIPKETSNYNQVNFSRNSGI</sequence>
<dbReference type="Proteomes" id="UP001381693">
    <property type="component" value="Unassembled WGS sequence"/>
</dbReference>
<dbReference type="EMBL" id="JAXCGZ010019393">
    <property type="protein sequence ID" value="KAK7066153.1"/>
    <property type="molecule type" value="Genomic_DNA"/>
</dbReference>
<organism evidence="2 3">
    <name type="scientific">Halocaridina rubra</name>
    <name type="common">Hawaiian red shrimp</name>
    <dbReference type="NCBI Taxonomy" id="373956"/>
    <lineage>
        <taxon>Eukaryota</taxon>
        <taxon>Metazoa</taxon>
        <taxon>Ecdysozoa</taxon>
        <taxon>Arthropoda</taxon>
        <taxon>Crustacea</taxon>
        <taxon>Multicrustacea</taxon>
        <taxon>Malacostraca</taxon>
        <taxon>Eumalacostraca</taxon>
        <taxon>Eucarida</taxon>
        <taxon>Decapoda</taxon>
        <taxon>Pleocyemata</taxon>
        <taxon>Caridea</taxon>
        <taxon>Atyoidea</taxon>
        <taxon>Atyidae</taxon>
        <taxon>Halocaridina</taxon>
    </lineage>
</organism>
<evidence type="ECO:0000313" key="2">
    <source>
        <dbReference type="EMBL" id="KAK7066153.1"/>
    </source>
</evidence>
<feature type="compositionally biased region" description="Polar residues" evidence="1">
    <location>
        <begin position="134"/>
        <end position="149"/>
    </location>
</feature>
<gene>
    <name evidence="2" type="primary">HMGXB4_2</name>
    <name evidence="2" type="ORF">SK128_028030</name>
</gene>
<protein>
    <submittedName>
        <fullName evidence="2">Negative regulation of Wnt signaling pathway</fullName>
    </submittedName>
</protein>